<dbReference type="PANTHER" id="PTHR12993:SF28">
    <property type="entry name" value="LMBE FAMILY PROTEIN"/>
    <property type="match status" value="1"/>
</dbReference>
<organism evidence="3 4">
    <name type="scientific">Geodia barretti</name>
    <name type="common">Barrett's horny sponge</name>
    <dbReference type="NCBI Taxonomy" id="519541"/>
    <lineage>
        <taxon>Eukaryota</taxon>
        <taxon>Metazoa</taxon>
        <taxon>Porifera</taxon>
        <taxon>Demospongiae</taxon>
        <taxon>Heteroscleromorpha</taxon>
        <taxon>Tetractinellida</taxon>
        <taxon>Astrophorina</taxon>
        <taxon>Geodiidae</taxon>
        <taxon>Geodia</taxon>
    </lineage>
</organism>
<dbReference type="EMBL" id="CASHTH010004155">
    <property type="protein sequence ID" value="CAI8054160.1"/>
    <property type="molecule type" value="Genomic_DNA"/>
</dbReference>
<dbReference type="InterPro" id="IPR003737">
    <property type="entry name" value="GlcNAc_PI_deacetylase-related"/>
</dbReference>
<dbReference type="GO" id="GO:0000225">
    <property type="term" value="F:N-acetylglucosaminylphosphatidylinositol deacetylase activity"/>
    <property type="evidence" value="ECO:0007669"/>
    <property type="project" value="UniProtKB-EC"/>
</dbReference>
<reference evidence="3" key="1">
    <citation type="submission" date="2023-03" db="EMBL/GenBank/DDBJ databases">
        <authorList>
            <person name="Steffen K."/>
            <person name="Cardenas P."/>
        </authorList>
    </citation>
    <scope>NUCLEOTIDE SEQUENCE</scope>
</reference>
<sequence>MEETPQRVLVVTPHPDDAEIWCGGTLARWIGQGAEVSYVVCTDGGKGTDKPGITAAELAAARDQEQMAAAEVLGVKEVVKLGYPDGELEDTGEFRKQLVREIRRLRPEVVMVTEPYVRSLVWHRDHRIAGQVALDAVFPYARDHLHFGELWSEEGLEPHKTGTILFWGTERADTFVDIGETMEVKLAAVQAHKSQVADHPEREVVDYVYQRARDAGTEAGCEYAEAFRRANFRTG</sequence>
<dbReference type="SUPFAM" id="SSF102588">
    <property type="entry name" value="LmbE-like"/>
    <property type="match status" value="1"/>
</dbReference>
<accession>A0AA35XJK9</accession>
<dbReference type="Pfam" id="PF02585">
    <property type="entry name" value="PIG-L"/>
    <property type="match status" value="1"/>
</dbReference>
<keyword evidence="4" id="KW-1185">Reference proteome</keyword>
<dbReference type="PANTHER" id="PTHR12993">
    <property type="entry name" value="N-ACETYLGLUCOSAMINYL-PHOSPHATIDYLINOSITOL DE-N-ACETYLASE-RELATED"/>
    <property type="match status" value="1"/>
</dbReference>
<name>A0AA35XJK9_GEOBA</name>
<dbReference type="InterPro" id="IPR024078">
    <property type="entry name" value="LmbE-like_dom_sf"/>
</dbReference>
<dbReference type="AlphaFoldDB" id="A0AA35XJK9"/>
<gene>
    <name evidence="3" type="ORF">GBAR_LOCUS29592</name>
</gene>
<proteinExistence type="inferred from homology"/>
<dbReference type="Proteomes" id="UP001174909">
    <property type="component" value="Unassembled WGS sequence"/>
</dbReference>
<evidence type="ECO:0000256" key="1">
    <source>
        <dbReference type="ARBA" id="ARBA00006066"/>
    </source>
</evidence>
<comment type="caution">
    <text evidence="3">The sequence shown here is derived from an EMBL/GenBank/DDBJ whole genome shotgun (WGS) entry which is preliminary data.</text>
</comment>
<comment type="similarity">
    <text evidence="1">Belongs to the PIGL family.</text>
</comment>
<evidence type="ECO:0000313" key="4">
    <source>
        <dbReference type="Proteomes" id="UP001174909"/>
    </source>
</evidence>
<dbReference type="Gene3D" id="3.40.50.10320">
    <property type="entry name" value="LmbE-like"/>
    <property type="match status" value="1"/>
</dbReference>
<evidence type="ECO:0000256" key="2">
    <source>
        <dbReference type="ARBA" id="ARBA00012176"/>
    </source>
</evidence>
<protein>
    <recommendedName>
        <fullName evidence="2">N-acetylglucosaminylphosphatidylinositol deacetylase</fullName>
        <ecNumber evidence="2">3.5.1.89</ecNumber>
    </recommendedName>
</protein>
<dbReference type="EC" id="3.5.1.89" evidence="2"/>
<evidence type="ECO:0000313" key="3">
    <source>
        <dbReference type="EMBL" id="CAI8054160.1"/>
    </source>
</evidence>